<accession>A0A4Y2FD35</accession>
<evidence type="ECO:0000256" key="10">
    <source>
        <dbReference type="ARBA" id="ARBA00023098"/>
    </source>
</evidence>
<keyword evidence="11" id="KW-0275">Fatty acid biosynthesis</keyword>
<keyword evidence="9" id="KW-0520">NAD</keyword>
<comment type="similarity">
    <text evidence="14">Belongs to the thiolase-like superfamily. Beta-ketoacyl-ACP synthases family.</text>
</comment>
<dbReference type="EMBL" id="BGPR01000880">
    <property type="protein sequence ID" value="GBM38877.1"/>
    <property type="molecule type" value="Genomic_DNA"/>
</dbReference>
<evidence type="ECO:0000313" key="16">
    <source>
        <dbReference type="EMBL" id="GBM38877.1"/>
    </source>
</evidence>
<dbReference type="InterPro" id="IPR029526">
    <property type="entry name" value="PGBD"/>
</dbReference>
<dbReference type="GO" id="GO:0016491">
    <property type="term" value="F:oxidoreductase activity"/>
    <property type="evidence" value="ECO:0007669"/>
    <property type="project" value="UniProtKB-KW"/>
</dbReference>
<feature type="domain" description="Ketosynthase family 3 (KS3)" evidence="15">
    <location>
        <begin position="197"/>
        <end position="599"/>
    </location>
</feature>
<evidence type="ECO:0000256" key="4">
    <source>
        <dbReference type="ARBA" id="ARBA00022516"/>
    </source>
</evidence>
<dbReference type="GO" id="GO:0004312">
    <property type="term" value="F:fatty acid synthase activity"/>
    <property type="evidence" value="ECO:0007669"/>
    <property type="project" value="UniProtKB-EC"/>
</dbReference>
<evidence type="ECO:0000256" key="3">
    <source>
        <dbReference type="ARBA" id="ARBA00022450"/>
    </source>
</evidence>
<dbReference type="PANTHER" id="PTHR43775">
    <property type="entry name" value="FATTY ACID SYNTHASE"/>
    <property type="match status" value="1"/>
</dbReference>
<keyword evidence="4" id="KW-0444">Lipid biosynthesis</keyword>
<gene>
    <name evidence="16" type="primary">FASN_35</name>
    <name evidence="16" type="ORF">AVEN_49742_1</name>
</gene>
<dbReference type="SMART" id="SM00825">
    <property type="entry name" value="PKS_KS"/>
    <property type="match status" value="1"/>
</dbReference>
<evidence type="ECO:0000256" key="11">
    <source>
        <dbReference type="ARBA" id="ARBA00023160"/>
    </source>
</evidence>
<dbReference type="Pfam" id="PF13843">
    <property type="entry name" value="DDE_Tnp_1_7"/>
    <property type="match status" value="1"/>
</dbReference>
<comment type="caution">
    <text evidence="16">The sequence shown here is derived from an EMBL/GenBank/DDBJ whole genome shotgun (WGS) entry which is preliminary data.</text>
</comment>
<organism evidence="16 17">
    <name type="scientific">Araneus ventricosus</name>
    <name type="common">Orbweaver spider</name>
    <name type="synonym">Epeira ventricosa</name>
    <dbReference type="NCBI Taxonomy" id="182803"/>
    <lineage>
        <taxon>Eukaryota</taxon>
        <taxon>Metazoa</taxon>
        <taxon>Ecdysozoa</taxon>
        <taxon>Arthropoda</taxon>
        <taxon>Chelicerata</taxon>
        <taxon>Arachnida</taxon>
        <taxon>Araneae</taxon>
        <taxon>Araneomorphae</taxon>
        <taxon>Entelegynae</taxon>
        <taxon>Araneoidea</taxon>
        <taxon>Araneidae</taxon>
        <taxon>Araneus</taxon>
    </lineage>
</organism>
<dbReference type="GO" id="GO:0006633">
    <property type="term" value="P:fatty acid biosynthetic process"/>
    <property type="evidence" value="ECO:0007669"/>
    <property type="project" value="UniProtKB-KW"/>
</dbReference>
<evidence type="ECO:0000256" key="7">
    <source>
        <dbReference type="ARBA" id="ARBA00022857"/>
    </source>
</evidence>
<dbReference type="InterPro" id="IPR032821">
    <property type="entry name" value="PKS_assoc"/>
</dbReference>
<keyword evidence="6" id="KW-0276">Fatty acid metabolism</keyword>
<comment type="catalytic activity">
    <reaction evidence="13">
        <text>acetyl-CoA + n malonyl-CoA + 2n NADPH + 2n H(+) = a long-chain fatty acid + (n+1) CoA + n CO2 + 2n NADP(+).</text>
        <dbReference type="EC" id="2.3.1.85"/>
    </reaction>
</comment>
<dbReference type="InterPro" id="IPR014030">
    <property type="entry name" value="Ketoacyl_synth_N"/>
</dbReference>
<sequence>MTLIHELKNKGYTLTTDNYYTSPELAEILIKCKTDTYGTLRANRKGLPPLIKSSKVKKGEVLAFQKGKICLLKWTDKKPILMLSTLHSTSMVTVESKKSKSSKLKPAVVADYNNTMGGVDKAGQFLSYYPVARNHQRKYYKKIFRYLLSQAVWNAFVIFKKNGGKMRQVEFRMKLIERLIEVTVCNPSTLRGPFPKSEENVVRLTGRHFPSYVDESESRKKSRKCVVCSLKINENGLYGLLRKMGKLKNISKFDSRFFGIHHKQAHVLDPQARILLEVTHECIVDAGYDSEELRGKNVGVFIGNSISESDEFFCSDPKKVTGYSLTCCCRAMFANRISYTFDFKGPSFLMDTAYSSGTVALYEVVRAIQNNECEAAIVGAANLCLRPATSLQFYKLNMLPDNGVCKSFDAAGNGYGRSEAIVALLLQKSNVARRKYASIVHIKTNTDGFKEQGPTFPSAAMQKQLMEKVYDECKLNRLKVCYVEAHGTGTPAGDPVEMSAISEIFCPGRKEPLLVGSVKTNMGHSEATSGLCSLVKLIISMEKSLIPPNLHFYKPNPNIKALVDGQVRIVTNPTPWRGNYAAMSCFGFGGVNVHVILKSNTIKRKLKEIQEMHIPQLALYSGRTKEGVQYVFDYLQNEVPPREFFALLHKSVYSSSVGNRIVDINCS</sequence>
<dbReference type="SUPFAM" id="SSF53901">
    <property type="entry name" value="Thiolase-like"/>
    <property type="match status" value="1"/>
</dbReference>
<evidence type="ECO:0000259" key="15">
    <source>
        <dbReference type="PROSITE" id="PS52004"/>
    </source>
</evidence>
<dbReference type="PANTHER" id="PTHR43775:SF7">
    <property type="entry name" value="FATTY ACID SYNTHASE"/>
    <property type="match status" value="1"/>
</dbReference>
<dbReference type="InterPro" id="IPR020841">
    <property type="entry name" value="PKS_Beta-ketoAc_synthase_dom"/>
</dbReference>
<keyword evidence="8" id="KW-0560">Oxidoreductase</keyword>
<dbReference type="Gene3D" id="3.40.47.10">
    <property type="match status" value="1"/>
</dbReference>
<keyword evidence="10" id="KW-0443">Lipid metabolism</keyword>
<keyword evidence="17" id="KW-1185">Reference proteome</keyword>
<keyword evidence="14" id="KW-0808">Transferase</keyword>
<evidence type="ECO:0000313" key="17">
    <source>
        <dbReference type="Proteomes" id="UP000499080"/>
    </source>
</evidence>
<dbReference type="Gene3D" id="3.30.70.3290">
    <property type="match status" value="1"/>
</dbReference>
<reference evidence="16 17" key="1">
    <citation type="journal article" date="2019" name="Sci. Rep.">
        <title>Orb-weaving spider Araneus ventricosus genome elucidates the spidroin gene catalogue.</title>
        <authorList>
            <person name="Kono N."/>
            <person name="Nakamura H."/>
            <person name="Ohtoshi R."/>
            <person name="Moran D.A.P."/>
            <person name="Shinohara A."/>
            <person name="Yoshida Y."/>
            <person name="Fujiwara M."/>
            <person name="Mori M."/>
            <person name="Tomita M."/>
            <person name="Arakawa K."/>
        </authorList>
    </citation>
    <scope>NUCLEOTIDE SEQUENCE [LARGE SCALE GENOMIC DNA]</scope>
</reference>
<dbReference type="OrthoDB" id="6144940at2759"/>
<name>A0A4Y2FD35_ARAVE</name>
<dbReference type="Pfam" id="PF02801">
    <property type="entry name" value="Ketoacyl-synt_C"/>
    <property type="match status" value="1"/>
</dbReference>
<keyword evidence="5" id="KW-0378">Hydrolase</keyword>
<dbReference type="InterPro" id="IPR014031">
    <property type="entry name" value="Ketoacyl_synth_C"/>
</dbReference>
<dbReference type="Proteomes" id="UP000499080">
    <property type="component" value="Unassembled WGS sequence"/>
</dbReference>
<dbReference type="AlphaFoldDB" id="A0A4Y2FD35"/>
<dbReference type="EC" id="2.3.1.85" evidence="1"/>
<proteinExistence type="inferred from homology"/>
<keyword evidence="12" id="KW-0511">Multifunctional enzyme</keyword>
<evidence type="ECO:0000256" key="1">
    <source>
        <dbReference type="ARBA" id="ARBA00012873"/>
    </source>
</evidence>
<evidence type="ECO:0000256" key="8">
    <source>
        <dbReference type="ARBA" id="ARBA00023002"/>
    </source>
</evidence>
<dbReference type="Pfam" id="PF00109">
    <property type="entry name" value="ketoacyl-synt"/>
    <property type="match status" value="1"/>
</dbReference>
<evidence type="ECO:0000256" key="13">
    <source>
        <dbReference type="ARBA" id="ARBA00044883"/>
    </source>
</evidence>
<dbReference type="InterPro" id="IPR016039">
    <property type="entry name" value="Thiolase-like"/>
</dbReference>
<evidence type="ECO:0000256" key="5">
    <source>
        <dbReference type="ARBA" id="ARBA00022801"/>
    </source>
</evidence>
<evidence type="ECO:0000256" key="9">
    <source>
        <dbReference type="ARBA" id="ARBA00023027"/>
    </source>
</evidence>
<keyword evidence="3" id="KW-0596">Phosphopantetheine</keyword>
<dbReference type="PROSITE" id="PS52004">
    <property type="entry name" value="KS3_2"/>
    <property type="match status" value="1"/>
</dbReference>
<evidence type="ECO:0000256" key="6">
    <source>
        <dbReference type="ARBA" id="ARBA00022832"/>
    </source>
</evidence>
<keyword evidence="7" id="KW-0521">NADP</keyword>
<dbReference type="GO" id="GO:0016787">
    <property type="term" value="F:hydrolase activity"/>
    <property type="evidence" value="ECO:0007669"/>
    <property type="project" value="UniProtKB-KW"/>
</dbReference>
<dbReference type="InterPro" id="IPR050091">
    <property type="entry name" value="PKS_NRPS_Biosynth_Enz"/>
</dbReference>
<dbReference type="CDD" id="cd00833">
    <property type="entry name" value="PKS"/>
    <property type="match status" value="1"/>
</dbReference>
<evidence type="ECO:0000256" key="2">
    <source>
        <dbReference type="ARBA" id="ARBA00018769"/>
    </source>
</evidence>
<protein>
    <recommendedName>
        <fullName evidence="2">Fatty acid synthase</fullName>
        <ecNumber evidence="1">2.3.1.85</ecNumber>
    </recommendedName>
</protein>
<dbReference type="Pfam" id="PF16197">
    <property type="entry name" value="KAsynt_C_assoc"/>
    <property type="match status" value="1"/>
</dbReference>
<evidence type="ECO:0000256" key="12">
    <source>
        <dbReference type="ARBA" id="ARBA00023268"/>
    </source>
</evidence>
<evidence type="ECO:0000256" key="14">
    <source>
        <dbReference type="RuleBase" id="RU003694"/>
    </source>
</evidence>